<sequence length="432" mass="46435">MKRDAFEPASTLWSSTAAARNPAKTLGEDIEVDVAVIGGGFTGLSAAYHLADSGRQVALFEAFEVGHRASGRNGGQVVPGFKPTPTALIDRFGRDVAGRMTRFAYGNADYLFDLVSALKIDCAATRTGWIQGAFSQASVGYLERRAREINAHGGDVEYLCADAMFDATGSRFWPAGLVERRAGAVHPLAYARGLARAASRRGVAFYEHAPVDGIRETRGGGITLDVGSHTVRATRVVIATDAYTGQLWPSVAQSYVTVASAQIATEPLPAPLQQALMPRRAGISETRKITYYCRIDPEGRFVIGGRGRAADHIDPATEQQLRAAAIARFPQLEGVRWAHRWACRVGMTVDDLPRVHELAPGIWTAYGYCGRGVAMATALGRVLSDAINGVPAAELDFPVTPVSRIPFYPARQLGAALAISWYRLRDALGHPA</sequence>
<dbReference type="EMBL" id="FCOX02000015">
    <property type="protein sequence ID" value="SAK74755.1"/>
    <property type="molecule type" value="Genomic_DNA"/>
</dbReference>
<dbReference type="Proteomes" id="UP000071859">
    <property type="component" value="Unassembled WGS sequence"/>
</dbReference>
<reference evidence="3" key="1">
    <citation type="submission" date="2016-01" db="EMBL/GenBank/DDBJ databases">
        <authorList>
            <person name="Peeters C."/>
        </authorList>
    </citation>
    <scope>NUCLEOTIDE SEQUENCE</scope>
    <source>
        <strain evidence="3">LMG 29321</strain>
    </source>
</reference>
<accession>A0A158BXF3</accession>
<dbReference type="Gene3D" id="3.30.9.10">
    <property type="entry name" value="D-Amino Acid Oxidase, subunit A, domain 2"/>
    <property type="match status" value="1"/>
</dbReference>
<proteinExistence type="predicted"/>
<organism evidence="3 4">
    <name type="scientific">Caballeronia calidae</name>
    <dbReference type="NCBI Taxonomy" id="1777139"/>
    <lineage>
        <taxon>Bacteria</taxon>
        <taxon>Pseudomonadati</taxon>
        <taxon>Pseudomonadota</taxon>
        <taxon>Betaproteobacteria</taxon>
        <taxon>Burkholderiales</taxon>
        <taxon>Burkholderiaceae</taxon>
        <taxon>Caballeronia</taxon>
    </lineage>
</organism>
<protein>
    <submittedName>
        <fullName evidence="3">FAD-dependent oxidoreductase</fullName>
    </submittedName>
</protein>
<dbReference type="OrthoDB" id="9342835at2"/>
<name>A0A158BXF3_9BURK</name>
<keyword evidence="1" id="KW-0560">Oxidoreductase</keyword>
<evidence type="ECO:0000259" key="2">
    <source>
        <dbReference type="Pfam" id="PF01266"/>
    </source>
</evidence>
<feature type="domain" description="FAD dependent oxidoreductase" evidence="2">
    <location>
        <begin position="33"/>
        <end position="385"/>
    </location>
</feature>
<dbReference type="PANTHER" id="PTHR13847:SF281">
    <property type="entry name" value="FAD DEPENDENT OXIDOREDUCTASE DOMAIN-CONTAINING PROTEIN"/>
    <property type="match status" value="1"/>
</dbReference>
<evidence type="ECO:0000313" key="3">
    <source>
        <dbReference type="EMBL" id="SAK74755.1"/>
    </source>
</evidence>
<dbReference type="InterPro" id="IPR006076">
    <property type="entry name" value="FAD-dep_OxRdtase"/>
</dbReference>
<dbReference type="Gene3D" id="3.50.50.60">
    <property type="entry name" value="FAD/NAD(P)-binding domain"/>
    <property type="match status" value="1"/>
</dbReference>
<dbReference type="SUPFAM" id="SSF51905">
    <property type="entry name" value="FAD/NAD(P)-binding domain"/>
    <property type="match status" value="1"/>
</dbReference>
<gene>
    <name evidence="3" type="ORF">AWB78_03221</name>
</gene>
<dbReference type="GO" id="GO:0005737">
    <property type="term" value="C:cytoplasm"/>
    <property type="evidence" value="ECO:0007669"/>
    <property type="project" value="TreeGrafter"/>
</dbReference>
<comment type="caution">
    <text evidence="3">The sequence shown here is derived from an EMBL/GenBank/DDBJ whole genome shotgun (WGS) entry which is preliminary data.</text>
</comment>
<dbReference type="GO" id="GO:0016491">
    <property type="term" value="F:oxidoreductase activity"/>
    <property type="evidence" value="ECO:0007669"/>
    <property type="project" value="UniProtKB-KW"/>
</dbReference>
<dbReference type="AlphaFoldDB" id="A0A158BXF3"/>
<dbReference type="PANTHER" id="PTHR13847">
    <property type="entry name" value="SARCOSINE DEHYDROGENASE-RELATED"/>
    <property type="match status" value="1"/>
</dbReference>
<dbReference type="RefSeq" id="WP_062605777.1">
    <property type="nucleotide sequence ID" value="NZ_FCOX02000015.1"/>
</dbReference>
<dbReference type="Pfam" id="PF01266">
    <property type="entry name" value="DAO"/>
    <property type="match status" value="1"/>
</dbReference>
<evidence type="ECO:0000313" key="4">
    <source>
        <dbReference type="Proteomes" id="UP000071859"/>
    </source>
</evidence>
<dbReference type="InterPro" id="IPR036188">
    <property type="entry name" value="FAD/NAD-bd_sf"/>
</dbReference>
<keyword evidence="4" id="KW-1185">Reference proteome</keyword>
<evidence type="ECO:0000256" key="1">
    <source>
        <dbReference type="ARBA" id="ARBA00023002"/>
    </source>
</evidence>